<keyword evidence="7 9" id="KW-1133">Transmembrane helix</keyword>
<evidence type="ECO:0000256" key="1">
    <source>
        <dbReference type="ARBA" id="ARBA00022448"/>
    </source>
</evidence>
<feature type="transmembrane region" description="Helical" evidence="9">
    <location>
        <begin position="201"/>
        <end position="218"/>
    </location>
</feature>
<organism evidence="10 11">
    <name type="scientific">Neptunitalea lumnitzerae</name>
    <dbReference type="NCBI Taxonomy" id="2965509"/>
    <lineage>
        <taxon>Bacteria</taxon>
        <taxon>Pseudomonadati</taxon>
        <taxon>Bacteroidota</taxon>
        <taxon>Flavobacteriia</taxon>
        <taxon>Flavobacteriales</taxon>
        <taxon>Flavobacteriaceae</taxon>
        <taxon>Neptunitalea</taxon>
    </lineage>
</organism>
<dbReference type="PANTHER" id="PTHR30578">
    <property type="entry name" value="ELECTRON TRANSPORT COMPLEX PROTEIN RNFD"/>
    <property type="match status" value="1"/>
</dbReference>
<keyword evidence="1" id="KW-0813">Transport</keyword>
<feature type="transmembrane region" description="Helical" evidence="9">
    <location>
        <begin position="176"/>
        <end position="194"/>
    </location>
</feature>
<evidence type="ECO:0000313" key="11">
    <source>
        <dbReference type="Proteomes" id="UP001143543"/>
    </source>
</evidence>
<feature type="transmembrane region" description="Helical" evidence="9">
    <location>
        <begin position="121"/>
        <end position="142"/>
    </location>
</feature>
<dbReference type="InterPro" id="IPR004338">
    <property type="entry name" value="NqrB/RnfD"/>
</dbReference>
<evidence type="ECO:0000256" key="2">
    <source>
        <dbReference type="ARBA" id="ARBA00022553"/>
    </source>
</evidence>
<evidence type="ECO:0000256" key="5">
    <source>
        <dbReference type="ARBA" id="ARBA00022692"/>
    </source>
</evidence>
<evidence type="ECO:0000313" key="10">
    <source>
        <dbReference type="EMBL" id="GLB50430.1"/>
    </source>
</evidence>
<evidence type="ECO:0000256" key="8">
    <source>
        <dbReference type="ARBA" id="ARBA00023136"/>
    </source>
</evidence>
<keyword evidence="8 9" id="KW-0472">Membrane</keyword>
<proteinExistence type="predicted"/>
<evidence type="ECO:0000256" key="6">
    <source>
        <dbReference type="ARBA" id="ARBA00022967"/>
    </source>
</evidence>
<keyword evidence="4" id="KW-0288">FMN</keyword>
<evidence type="ECO:0000256" key="7">
    <source>
        <dbReference type="ARBA" id="ARBA00022989"/>
    </source>
</evidence>
<feature type="transmembrane region" description="Helical" evidence="9">
    <location>
        <begin position="16"/>
        <end position="36"/>
    </location>
</feature>
<comment type="caution">
    <text evidence="10">The sequence shown here is derived from an EMBL/GenBank/DDBJ whole genome shotgun (WGS) entry which is preliminary data.</text>
</comment>
<keyword evidence="6" id="KW-1278">Translocase</keyword>
<keyword evidence="3" id="KW-0285">Flavoprotein</keyword>
<feature type="transmembrane region" description="Helical" evidence="9">
    <location>
        <begin position="42"/>
        <end position="62"/>
    </location>
</feature>
<feature type="transmembrane region" description="Helical" evidence="9">
    <location>
        <begin position="69"/>
        <end position="86"/>
    </location>
</feature>
<feature type="transmembrane region" description="Helical" evidence="9">
    <location>
        <begin position="312"/>
        <end position="331"/>
    </location>
</feature>
<feature type="transmembrane region" description="Helical" evidence="9">
    <location>
        <begin position="92"/>
        <end position="109"/>
    </location>
</feature>
<feature type="transmembrane region" description="Helical" evidence="9">
    <location>
        <begin position="337"/>
        <end position="355"/>
    </location>
</feature>
<keyword evidence="2" id="KW-0597">Phosphoprotein</keyword>
<reference evidence="10" key="1">
    <citation type="submission" date="2022-07" db="EMBL/GenBank/DDBJ databases">
        <title>Taxonomy of Novel Oxalotrophic and Methylotrophic Bacteria.</title>
        <authorList>
            <person name="Sahin N."/>
            <person name="Tani A."/>
        </authorList>
    </citation>
    <scope>NUCLEOTIDE SEQUENCE</scope>
    <source>
        <strain evidence="10">Y10</strain>
    </source>
</reference>
<dbReference type="Pfam" id="PF03116">
    <property type="entry name" value="NQR2_RnfD_RnfE"/>
    <property type="match status" value="1"/>
</dbReference>
<name>A0ABQ5MLY2_9FLAO</name>
<evidence type="ECO:0000256" key="3">
    <source>
        <dbReference type="ARBA" id="ARBA00022630"/>
    </source>
</evidence>
<protein>
    <submittedName>
        <fullName evidence="10">Electron transport complex subunit D</fullName>
    </submittedName>
</protein>
<dbReference type="EMBL" id="BRVO01000003">
    <property type="protein sequence ID" value="GLB50430.1"/>
    <property type="molecule type" value="Genomic_DNA"/>
</dbReference>
<sequence length="362" mass="40435">MSLNPYIKPKKGNTSFVMLDVIIALLPLVIAGYFAYGMQAMWLLLIASGCALATDVIFSALLLKQYRSALDGSAIVTALLLCFTLSPITPWYMVAFGAVAAILFGKITWGGLGKNRFNPALIGREFMAVFFPVVMTSAGIWATKDYIQTPATNLFPGLSNEYLSSYLSGLVYKTNGAMGEYSIALIALGGFYLLLRKRISWHIPLALLAVFFGSFWFIENGQNYSYSIAGVLLGTLFMATDMPSSPTNNYGKLYYGSMIGLVAFIFIIGKVSYEYMSYAILLLNGFSYKISEVFRPKVWGEKLDYKKRVEHIFYLTLSILGCTLAILSLHYYDMVSYLIYIYIAYIVLKFNFSFIKNITNPI</sequence>
<keyword evidence="11" id="KW-1185">Reference proteome</keyword>
<keyword evidence="5 9" id="KW-0812">Transmembrane</keyword>
<evidence type="ECO:0000256" key="9">
    <source>
        <dbReference type="SAM" id="Phobius"/>
    </source>
</evidence>
<dbReference type="PANTHER" id="PTHR30578:SF0">
    <property type="entry name" value="ION-TRANSLOCATING OXIDOREDUCTASE COMPLEX SUBUNIT D"/>
    <property type="match status" value="1"/>
</dbReference>
<dbReference type="RefSeq" id="WP_281766054.1">
    <property type="nucleotide sequence ID" value="NZ_BRVO01000003.1"/>
</dbReference>
<dbReference type="Proteomes" id="UP001143543">
    <property type="component" value="Unassembled WGS sequence"/>
</dbReference>
<gene>
    <name evidence="10" type="ORF">Y10_27980</name>
</gene>
<evidence type="ECO:0000256" key="4">
    <source>
        <dbReference type="ARBA" id="ARBA00022643"/>
    </source>
</evidence>
<feature type="transmembrane region" description="Helical" evidence="9">
    <location>
        <begin position="253"/>
        <end position="269"/>
    </location>
</feature>
<accession>A0ABQ5MLY2</accession>